<evidence type="ECO:0000256" key="1">
    <source>
        <dbReference type="SAM" id="Phobius"/>
    </source>
</evidence>
<organism evidence="2 3">
    <name type="scientific">Microbacterium horticulturae</name>
    <dbReference type="NCBI Taxonomy" id="3028316"/>
    <lineage>
        <taxon>Bacteria</taxon>
        <taxon>Bacillati</taxon>
        <taxon>Actinomycetota</taxon>
        <taxon>Actinomycetes</taxon>
        <taxon>Micrococcales</taxon>
        <taxon>Microbacteriaceae</taxon>
        <taxon>Microbacterium</taxon>
    </lineage>
</organism>
<dbReference type="InterPro" id="IPR025101">
    <property type="entry name" value="DUF4012"/>
</dbReference>
<name>A0ABY8C1H6_9MICO</name>
<protein>
    <submittedName>
        <fullName evidence="2">DUF4012 domain-containing protein</fullName>
    </submittedName>
</protein>
<evidence type="ECO:0000313" key="3">
    <source>
        <dbReference type="Proteomes" id="UP001214553"/>
    </source>
</evidence>
<keyword evidence="1" id="KW-0472">Membrane</keyword>
<keyword evidence="3" id="KW-1185">Reference proteome</keyword>
<proteinExistence type="predicted"/>
<keyword evidence="1" id="KW-0812">Transmembrane</keyword>
<dbReference type="EMBL" id="CP119108">
    <property type="protein sequence ID" value="WEG09202.1"/>
    <property type="molecule type" value="Genomic_DNA"/>
</dbReference>
<evidence type="ECO:0000313" key="2">
    <source>
        <dbReference type="EMBL" id="WEG09202.1"/>
    </source>
</evidence>
<sequence>MPVVRTVRARWLVLGLIAAVVVMLAALAWVGVRAIMAKGEIDEVTAHIDEMRQAVSDGDLDKLAVVAEDVAPHVERADALTSDPIWRATEVVPVLGPNLAAARVSSSQLNVLVNDLALPLMKDLPHLGDGKGGIAVPTLQSVATTLQGVDAALQAGQREFAALDLDATLPAVGDGARQLQKITGQVAPIVHGIAPVAHIAPGLLGADATRHILMIVQNNAELRTAGGISGSFVELTADDGHITLKKVASDAVFPEPKKPVADVPASTSKLYGDVIATHVQNTTMPADFAVTADLATAWWKLHTGETPDVVLSIDPVVLASLLQATGPVTVSGTTLNADNAVQELLVNAYLNLDEDQQDPFFEAAATAVFTRLTDGSADPVALAKALQQPLTDGRISAFSARADEQKVLSVSALGGSTSRHVAAGRDAYAVYFNDATGSKMDSFLRTSMTIGSAECRPDDHRDVLITVRLESAAPADAGTSLPGPMTGWGLSGTPAGDISTIVSVAAPRGTFFAGVQLQGKDTRSVNVEDFGFPTSATTVVLKPGEHKTVTFRFTAAHTGAVSPVLLHTPMMTAPTVSTGKVVCG</sequence>
<reference evidence="2 3" key="1">
    <citation type="submission" date="2023-03" db="EMBL/GenBank/DDBJ databases">
        <title>Genome sequence of Microbacterium sp. KACC 23027.</title>
        <authorList>
            <person name="Kim S."/>
            <person name="Heo J."/>
            <person name="Kwon S.-W."/>
        </authorList>
    </citation>
    <scope>NUCLEOTIDE SEQUENCE [LARGE SCALE GENOMIC DNA]</scope>
    <source>
        <strain evidence="2 3">KACC 23027</strain>
    </source>
</reference>
<keyword evidence="1" id="KW-1133">Transmembrane helix</keyword>
<accession>A0ABY8C1H6</accession>
<gene>
    <name evidence="2" type="ORF">PU630_01160</name>
</gene>
<feature type="transmembrane region" description="Helical" evidence="1">
    <location>
        <begin position="12"/>
        <end position="32"/>
    </location>
</feature>
<dbReference type="RefSeq" id="WP_275278526.1">
    <property type="nucleotide sequence ID" value="NZ_CP119108.1"/>
</dbReference>
<dbReference type="Pfam" id="PF13196">
    <property type="entry name" value="DUF4012"/>
    <property type="match status" value="1"/>
</dbReference>
<dbReference type="Proteomes" id="UP001214553">
    <property type="component" value="Chromosome"/>
</dbReference>